<reference evidence="2 3" key="1">
    <citation type="journal article" date="2023" name="Proc. Natl. Acad. Sci. U.S.A.">
        <title>A global phylogenomic analysis of the shiitake genus Lentinula.</title>
        <authorList>
            <person name="Sierra-Patev S."/>
            <person name="Min B."/>
            <person name="Naranjo-Ortiz M."/>
            <person name="Looney B."/>
            <person name="Konkel Z."/>
            <person name="Slot J.C."/>
            <person name="Sakamoto Y."/>
            <person name="Steenwyk J.L."/>
            <person name="Rokas A."/>
            <person name="Carro J."/>
            <person name="Camarero S."/>
            <person name="Ferreira P."/>
            <person name="Molpeceres G."/>
            <person name="Ruiz-Duenas F.J."/>
            <person name="Serrano A."/>
            <person name="Henrissat B."/>
            <person name="Drula E."/>
            <person name="Hughes K.W."/>
            <person name="Mata J.L."/>
            <person name="Ishikawa N.K."/>
            <person name="Vargas-Isla R."/>
            <person name="Ushijima S."/>
            <person name="Smith C.A."/>
            <person name="Donoghue J."/>
            <person name="Ahrendt S."/>
            <person name="Andreopoulos W."/>
            <person name="He G."/>
            <person name="LaButti K."/>
            <person name="Lipzen A."/>
            <person name="Ng V."/>
            <person name="Riley R."/>
            <person name="Sandor L."/>
            <person name="Barry K."/>
            <person name="Martinez A.T."/>
            <person name="Xiao Y."/>
            <person name="Gibbons J.G."/>
            <person name="Terashima K."/>
            <person name="Grigoriev I.V."/>
            <person name="Hibbett D."/>
        </authorList>
    </citation>
    <scope>NUCLEOTIDE SEQUENCE [LARGE SCALE GENOMIC DNA]</scope>
    <source>
        <strain evidence="2 3">TFB7810</strain>
    </source>
</reference>
<dbReference type="EMBL" id="JANVFU010000001">
    <property type="protein sequence ID" value="KAJ3751010.1"/>
    <property type="molecule type" value="Genomic_DNA"/>
</dbReference>
<feature type="compositionally biased region" description="Low complexity" evidence="1">
    <location>
        <begin position="60"/>
        <end position="79"/>
    </location>
</feature>
<organism evidence="2 3">
    <name type="scientific">Lentinula detonsa</name>
    <dbReference type="NCBI Taxonomy" id="2804962"/>
    <lineage>
        <taxon>Eukaryota</taxon>
        <taxon>Fungi</taxon>
        <taxon>Dikarya</taxon>
        <taxon>Basidiomycota</taxon>
        <taxon>Agaricomycotina</taxon>
        <taxon>Agaricomycetes</taxon>
        <taxon>Agaricomycetidae</taxon>
        <taxon>Agaricales</taxon>
        <taxon>Marasmiineae</taxon>
        <taxon>Omphalotaceae</taxon>
        <taxon>Lentinula</taxon>
    </lineage>
</organism>
<feature type="region of interest" description="Disordered" evidence="1">
    <location>
        <begin position="128"/>
        <end position="201"/>
    </location>
</feature>
<dbReference type="AlphaFoldDB" id="A0A9W8PC16"/>
<sequence length="201" mass="21902">MVNSSRRKSIGVVHEGRVIKPMKKRAYSSSGTRKLSPLARSRLSVGNVKGILKSRLSIASSSQSSNLPASQQSRPQSQSFADETTCVVESMDLTHDYQVPIHDNHARKSLGHRVGFRRKVHVRYFEGDDTGSSAASQKVLNSPASQQSRPQSQSFADEITGVVESMDLTHDSQVPIHDNHARNDTGSSAASQKFQSKSGEA</sequence>
<feature type="compositionally biased region" description="Low complexity" evidence="1">
    <location>
        <begin position="186"/>
        <end position="201"/>
    </location>
</feature>
<name>A0A9W8PC16_9AGAR</name>
<evidence type="ECO:0000256" key="1">
    <source>
        <dbReference type="SAM" id="MobiDB-lite"/>
    </source>
</evidence>
<protein>
    <submittedName>
        <fullName evidence="2">Uncharacterized protein</fullName>
    </submittedName>
</protein>
<feature type="compositionally biased region" description="Low complexity" evidence="1">
    <location>
        <begin position="142"/>
        <end position="154"/>
    </location>
</feature>
<evidence type="ECO:0000313" key="3">
    <source>
        <dbReference type="Proteomes" id="UP001142393"/>
    </source>
</evidence>
<accession>A0A9W8PC16</accession>
<comment type="caution">
    <text evidence="2">The sequence shown here is derived from an EMBL/GenBank/DDBJ whole genome shotgun (WGS) entry which is preliminary data.</text>
</comment>
<feature type="region of interest" description="Disordered" evidence="1">
    <location>
        <begin position="60"/>
        <end position="82"/>
    </location>
</feature>
<gene>
    <name evidence="2" type="ORF">DFH05DRAFT_1469518</name>
</gene>
<proteinExistence type="predicted"/>
<keyword evidence="3" id="KW-1185">Reference proteome</keyword>
<dbReference type="Proteomes" id="UP001142393">
    <property type="component" value="Unassembled WGS sequence"/>
</dbReference>
<evidence type="ECO:0000313" key="2">
    <source>
        <dbReference type="EMBL" id="KAJ3751010.1"/>
    </source>
</evidence>
<feature type="compositionally biased region" description="Polar residues" evidence="1">
    <location>
        <begin position="130"/>
        <end position="140"/>
    </location>
</feature>